<dbReference type="SUPFAM" id="SSF47874">
    <property type="entry name" value="Annexin"/>
    <property type="match status" value="1"/>
</dbReference>
<dbReference type="OrthoDB" id="37886at2759"/>
<comment type="domain">
    <text evidence="6">A pair of annexin repeats may form one binding site for calcium and phospholipid.</text>
</comment>
<evidence type="ECO:0000313" key="7">
    <source>
        <dbReference type="EMBL" id="CAD7250386.1"/>
    </source>
</evidence>
<dbReference type="SMART" id="SM00335">
    <property type="entry name" value="ANX"/>
    <property type="match status" value="4"/>
</dbReference>
<organism evidence="7">
    <name type="scientific">Darwinula stevensoni</name>
    <dbReference type="NCBI Taxonomy" id="69355"/>
    <lineage>
        <taxon>Eukaryota</taxon>
        <taxon>Metazoa</taxon>
        <taxon>Ecdysozoa</taxon>
        <taxon>Arthropoda</taxon>
        <taxon>Crustacea</taxon>
        <taxon>Oligostraca</taxon>
        <taxon>Ostracoda</taxon>
        <taxon>Podocopa</taxon>
        <taxon>Podocopida</taxon>
        <taxon>Darwinulocopina</taxon>
        <taxon>Darwinuloidea</taxon>
        <taxon>Darwinulidae</taxon>
        <taxon>Darwinula</taxon>
    </lineage>
</organism>
<keyword evidence="2 6" id="KW-0677">Repeat</keyword>
<gene>
    <name evidence="7" type="ORF">DSTB1V02_LOCUS10163</name>
</gene>
<evidence type="ECO:0000256" key="3">
    <source>
        <dbReference type="ARBA" id="ARBA00022837"/>
    </source>
</evidence>
<reference evidence="7" key="1">
    <citation type="submission" date="2020-11" db="EMBL/GenBank/DDBJ databases">
        <authorList>
            <person name="Tran Van P."/>
        </authorList>
    </citation>
    <scope>NUCLEOTIDE SEQUENCE</scope>
</reference>
<dbReference type="PROSITE" id="PS00223">
    <property type="entry name" value="ANNEXIN_1"/>
    <property type="match status" value="2"/>
</dbReference>
<keyword evidence="5 6" id="KW-0111">Calcium/phospholipid-binding</keyword>
<evidence type="ECO:0000256" key="4">
    <source>
        <dbReference type="ARBA" id="ARBA00023216"/>
    </source>
</evidence>
<dbReference type="GO" id="GO:0005509">
    <property type="term" value="F:calcium ion binding"/>
    <property type="evidence" value="ECO:0007669"/>
    <property type="project" value="InterPro"/>
</dbReference>
<dbReference type="PANTHER" id="PTHR10502">
    <property type="entry name" value="ANNEXIN"/>
    <property type="match status" value="1"/>
</dbReference>
<accession>A0A7R9AA77</accession>
<dbReference type="GO" id="GO:0001786">
    <property type="term" value="F:phosphatidylserine binding"/>
    <property type="evidence" value="ECO:0007669"/>
    <property type="project" value="TreeGrafter"/>
</dbReference>
<dbReference type="GO" id="GO:0012506">
    <property type="term" value="C:vesicle membrane"/>
    <property type="evidence" value="ECO:0007669"/>
    <property type="project" value="TreeGrafter"/>
</dbReference>
<comment type="similarity">
    <text evidence="1 6">Belongs to the annexin family.</text>
</comment>
<evidence type="ECO:0000256" key="2">
    <source>
        <dbReference type="ARBA" id="ARBA00022737"/>
    </source>
</evidence>
<dbReference type="EMBL" id="CAJPEV010002828">
    <property type="protein sequence ID" value="CAG0898154.1"/>
    <property type="molecule type" value="Genomic_DNA"/>
</dbReference>
<dbReference type="GO" id="GO:0005886">
    <property type="term" value="C:plasma membrane"/>
    <property type="evidence" value="ECO:0007669"/>
    <property type="project" value="TreeGrafter"/>
</dbReference>
<dbReference type="PRINTS" id="PR00196">
    <property type="entry name" value="ANNEXIN"/>
</dbReference>
<sequence length="315" mass="34982">MQGTVTEKPSFDGQQAAQRLREAMKGFGTDEQALIDAICEHNNQQRQIIRSKYQALFGRDLLEDIKKETGGRFEDVLVALLMPSTEYLASCLKDAFKGIGTDEDAVIELLCSRAPAEIKAIKKAYQEKYGDSLEDKVQSELTGTLCKVVLSLLAGSRDQSKTVNEGQVQQDVADLIAAGVAQWGTDESVFNVILCNRSFPHLQRLFQRYVQETGSNLTDDISREFSGHAQAALLAIVQSALDVPTFFAQKLQHALGGLGTKDNIVIRILVSRSEMDLRDIKVRYEAMFERSLAEAIRKDMSGDYEKVLLRILGEA</sequence>
<dbReference type="PROSITE" id="PS51897">
    <property type="entry name" value="ANNEXIN_2"/>
    <property type="match status" value="4"/>
</dbReference>
<proteinExistence type="inferred from homology"/>
<dbReference type="GO" id="GO:0005544">
    <property type="term" value="F:calcium-dependent phospholipid binding"/>
    <property type="evidence" value="ECO:0007669"/>
    <property type="project" value="UniProtKB-KW"/>
</dbReference>
<protein>
    <recommendedName>
        <fullName evidence="6">Annexin</fullName>
    </recommendedName>
</protein>
<dbReference type="InterPro" id="IPR037104">
    <property type="entry name" value="Annexin_sf"/>
</dbReference>
<evidence type="ECO:0000313" key="8">
    <source>
        <dbReference type="Proteomes" id="UP000677054"/>
    </source>
</evidence>
<dbReference type="FunFam" id="1.10.220.10:FF:000001">
    <property type="entry name" value="Annexin"/>
    <property type="match status" value="1"/>
</dbReference>
<keyword evidence="8" id="KW-1185">Reference proteome</keyword>
<dbReference type="FunFam" id="1.10.220.10:FF:000004">
    <property type="entry name" value="Annexin"/>
    <property type="match status" value="1"/>
</dbReference>
<dbReference type="PANTHER" id="PTHR10502:SF102">
    <property type="entry name" value="ANNEXIN B11"/>
    <property type="match status" value="1"/>
</dbReference>
<dbReference type="GO" id="GO:0005634">
    <property type="term" value="C:nucleus"/>
    <property type="evidence" value="ECO:0007669"/>
    <property type="project" value="TreeGrafter"/>
</dbReference>
<dbReference type="EMBL" id="LR902345">
    <property type="protein sequence ID" value="CAD7250386.1"/>
    <property type="molecule type" value="Genomic_DNA"/>
</dbReference>
<dbReference type="GO" id="GO:0005737">
    <property type="term" value="C:cytoplasm"/>
    <property type="evidence" value="ECO:0007669"/>
    <property type="project" value="TreeGrafter"/>
</dbReference>
<dbReference type="Pfam" id="PF00191">
    <property type="entry name" value="Annexin"/>
    <property type="match status" value="4"/>
</dbReference>
<dbReference type="AlphaFoldDB" id="A0A7R9AA77"/>
<dbReference type="FunFam" id="1.10.220.10:FF:000002">
    <property type="entry name" value="Annexin"/>
    <property type="match status" value="1"/>
</dbReference>
<dbReference type="InterPro" id="IPR001464">
    <property type="entry name" value="Annexin"/>
</dbReference>
<evidence type="ECO:0000256" key="6">
    <source>
        <dbReference type="RuleBase" id="RU003540"/>
    </source>
</evidence>
<dbReference type="InterPro" id="IPR018252">
    <property type="entry name" value="Annexin_repeat_CS"/>
</dbReference>
<dbReference type="Proteomes" id="UP000677054">
    <property type="component" value="Unassembled WGS sequence"/>
</dbReference>
<evidence type="ECO:0000256" key="5">
    <source>
        <dbReference type="ARBA" id="ARBA00023302"/>
    </source>
</evidence>
<name>A0A7R9AA77_9CRUS</name>
<dbReference type="InterPro" id="IPR018502">
    <property type="entry name" value="Annexin_repeat"/>
</dbReference>
<dbReference type="FunFam" id="1.10.220.10:FF:000003">
    <property type="entry name" value="Annexin"/>
    <property type="match status" value="1"/>
</dbReference>
<evidence type="ECO:0000256" key="1">
    <source>
        <dbReference type="ARBA" id="ARBA00007831"/>
    </source>
</evidence>
<dbReference type="Gene3D" id="1.10.220.10">
    <property type="entry name" value="Annexin"/>
    <property type="match status" value="4"/>
</dbReference>
<keyword evidence="4 6" id="KW-0041">Annexin</keyword>
<keyword evidence="3 6" id="KW-0106">Calcium</keyword>